<evidence type="ECO:0000256" key="3">
    <source>
        <dbReference type="ARBA" id="ARBA00022737"/>
    </source>
</evidence>
<evidence type="ECO:0000259" key="10">
    <source>
        <dbReference type="PROSITE" id="PS50195"/>
    </source>
</evidence>
<feature type="compositionally biased region" description="Basic residues" evidence="8">
    <location>
        <begin position="1152"/>
        <end position="1169"/>
    </location>
</feature>
<organism evidence="11">
    <name type="scientific">Mucor ambiguus</name>
    <dbReference type="NCBI Taxonomy" id="91626"/>
    <lineage>
        <taxon>Eukaryota</taxon>
        <taxon>Fungi</taxon>
        <taxon>Fungi incertae sedis</taxon>
        <taxon>Mucoromycota</taxon>
        <taxon>Mucoromycotina</taxon>
        <taxon>Mucoromycetes</taxon>
        <taxon>Mucorales</taxon>
        <taxon>Mucorineae</taxon>
        <taxon>Mucoraceae</taxon>
        <taxon>Mucor</taxon>
    </lineage>
</organism>
<dbReference type="PANTHER" id="PTHR18896">
    <property type="entry name" value="PHOSPHOLIPASE D"/>
    <property type="match status" value="1"/>
</dbReference>
<dbReference type="EMBL" id="DF836334">
    <property type="protein sequence ID" value="GAN03679.1"/>
    <property type="molecule type" value="Genomic_DNA"/>
</dbReference>
<dbReference type="Gene3D" id="3.30.870.10">
    <property type="entry name" value="Endonuclease Chain A"/>
    <property type="match status" value="2"/>
</dbReference>
<dbReference type="GO" id="GO:0035091">
    <property type="term" value="F:phosphatidylinositol binding"/>
    <property type="evidence" value="ECO:0007669"/>
    <property type="project" value="InterPro"/>
</dbReference>
<protein>
    <recommendedName>
        <fullName evidence="7">Phospholipase</fullName>
        <ecNumber evidence="7">3.1.4.4</ecNumber>
    </recommendedName>
</protein>
<dbReference type="InterPro" id="IPR001736">
    <property type="entry name" value="PLipase_D/transphosphatidylase"/>
</dbReference>
<dbReference type="SMART" id="SM00233">
    <property type="entry name" value="PH"/>
    <property type="match status" value="1"/>
</dbReference>
<dbReference type="Gene3D" id="3.30.1520.10">
    <property type="entry name" value="Phox-like domain"/>
    <property type="match status" value="1"/>
</dbReference>
<dbReference type="PIRSF" id="PIRSF009376">
    <property type="entry name" value="Phospholipase_D_euk"/>
    <property type="match status" value="1"/>
</dbReference>
<dbReference type="InterPro" id="IPR001683">
    <property type="entry name" value="PX_dom"/>
</dbReference>
<dbReference type="CDD" id="cd06093">
    <property type="entry name" value="PX_domain"/>
    <property type="match status" value="1"/>
</dbReference>
<keyword evidence="6" id="KW-0443">Lipid metabolism</keyword>
<dbReference type="OrthoDB" id="14911at2759"/>
<accession>A0A0C9M927</accession>
<feature type="region of interest" description="Disordered" evidence="8">
    <location>
        <begin position="207"/>
        <end position="259"/>
    </location>
</feature>
<dbReference type="PROSITE" id="PS50195">
    <property type="entry name" value="PX"/>
    <property type="match status" value="1"/>
</dbReference>
<dbReference type="GO" id="GO:0009395">
    <property type="term" value="P:phospholipid catabolic process"/>
    <property type="evidence" value="ECO:0007669"/>
    <property type="project" value="TreeGrafter"/>
</dbReference>
<dbReference type="Proteomes" id="UP000053815">
    <property type="component" value="Unassembled WGS sequence"/>
</dbReference>
<evidence type="ECO:0000256" key="2">
    <source>
        <dbReference type="ARBA" id="ARBA00008664"/>
    </source>
</evidence>
<feature type="compositionally biased region" description="Basic and acidic residues" evidence="8">
    <location>
        <begin position="1191"/>
        <end position="1200"/>
    </location>
</feature>
<evidence type="ECO:0000256" key="5">
    <source>
        <dbReference type="ARBA" id="ARBA00022963"/>
    </source>
</evidence>
<feature type="compositionally biased region" description="Low complexity" evidence="8">
    <location>
        <begin position="1203"/>
        <end position="1223"/>
    </location>
</feature>
<dbReference type="Pfam" id="PF00614">
    <property type="entry name" value="PLDc"/>
    <property type="match status" value="1"/>
</dbReference>
<dbReference type="InterPro" id="IPR025202">
    <property type="entry name" value="PLD-like_dom"/>
</dbReference>
<evidence type="ECO:0000313" key="11">
    <source>
        <dbReference type="EMBL" id="GAN03679.1"/>
    </source>
</evidence>
<dbReference type="GO" id="GO:0004630">
    <property type="term" value="F:phospholipase D activity"/>
    <property type="evidence" value="ECO:0007669"/>
    <property type="project" value="UniProtKB-UniRule"/>
</dbReference>
<dbReference type="CDD" id="cd01254">
    <property type="entry name" value="PH_PLD"/>
    <property type="match status" value="1"/>
</dbReference>
<feature type="domain" description="PLD phosphodiesterase" evidence="9">
    <location>
        <begin position="661"/>
        <end position="688"/>
    </location>
</feature>
<feature type="domain" description="PLD phosphodiesterase" evidence="9">
    <location>
        <begin position="971"/>
        <end position="998"/>
    </location>
</feature>
<dbReference type="FunFam" id="3.30.870.10:FF:000011">
    <property type="entry name" value="Phospholipase"/>
    <property type="match status" value="1"/>
</dbReference>
<reference evidence="11" key="1">
    <citation type="submission" date="2014-09" db="EMBL/GenBank/DDBJ databases">
        <title>Draft genome sequence of an oleaginous Mucoromycotina fungus Mucor ambiguus NBRC6742.</title>
        <authorList>
            <person name="Takeda I."/>
            <person name="Yamane N."/>
            <person name="Morita T."/>
            <person name="Tamano K."/>
            <person name="Machida M."/>
            <person name="Baker S."/>
            <person name="Koike H."/>
        </authorList>
    </citation>
    <scope>NUCLEOTIDE SEQUENCE</scope>
    <source>
        <strain evidence="11">NBRC 6742</strain>
    </source>
</reference>
<dbReference type="InterPro" id="IPR036871">
    <property type="entry name" value="PX_dom_sf"/>
</dbReference>
<keyword evidence="3" id="KW-0677">Repeat</keyword>
<proteinExistence type="inferred from homology"/>
<dbReference type="GO" id="GO:0035556">
    <property type="term" value="P:intracellular signal transduction"/>
    <property type="evidence" value="ECO:0007669"/>
    <property type="project" value="InterPro"/>
</dbReference>
<evidence type="ECO:0000259" key="9">
    <source>
        <dbReference type="PROSITE" id="PS50035"/>
    </source>
</evidence>
<feature type="region of interest" description="Disordered" evidence="8">
    <location>
        <begin position="47"/>
        <end position="66"/>
    </location>
</feature>
<dbReference type="GO" id="GO:0006654">
    <property type="term" value="P:phosphatidic acid biosynthetic process"/>
    <property type="evidence" value="ECO:0007669"/>
    <property type="project" value="InterPro"/>
</dbReference>
<dbReference type="Pfam" id="PF13091">
    <property type="entry name" value="PLDc_2"/>
    <property type="match status" value="1"/>
</dbReference>
<evidence type="ECO:0000256" key="4">
    <source>
        <dbReference type="ARBA" id="ARBA00022801"/>
    </source>
</evidence>
<gene>
    <name evidence="11" type="ORF">MAM1_0045d03134</name>
</gene>
<feature type="compositionally biased region" description="Low complexity" evidence="8">
    <location>
        <begin position="1129"/>
        <end position="1145"/>
    </location>
</feature>
<evidence type="ECO:0000313" key="12">
    <source>
        <dbReference type="Proteomes" id="UP000053815"/>
    </source>
</evidence>
<feature type="region of interest" description="Disordered" evidence="8">
    <location>
        <begin position="1"/>
        <end position="41"/>
    </location>
</feature>
<dbReference type="STRING" id="91626.A0A0C9M927"/>
<feature type="region of interest" description="Disordered" evidence="8">
    <location>
        <begin position="282"/>
        <end position="312"/>
    </location>
</feature>
<dbReference type="PROSITE" id="PS50035">
    <property type="entry name" value="PLD"/>
    <property type="match status" value="2"/>
</dbReference>
<dbReference type="SUPFAM" id="SSF56024">
    <property type="entry name" value="Phospholipase D/nuclease"/>
    <property type="match status" value="2"/>
</dbReference>
<comment type="catalytic activity">
    <reaction evidence="1 7">
        <text>a 1,2-diacyl-sn-glycero-3-phosphocholine + H2O = a 1,2-diacyl-sn-glycero-3-phosphate + choline + H(+)</text>
        <dbReference type="Rhea" id="RHEA:14445"/>
        <dbReference type="ChEBI" id="CHEBI:15354"/>
        <dbReference type="ChEBI" id="CHEBI:15377"/>
        <dbReference type="ChEBI" id="CHEBI:15378"/>
        <dbReference type="ChEBI" id="CHEBI:57643"/>
        <dbReference type="ChEBI" id="CHEBI:58608"/>
        <dbReference type="EC" id="3.1.4.4"/>
    </reaction>
</comment>
<feature type="domain" description="PX" evidence="10">
    <location>
        <begin position="139"/>
        <end position="282"/>
    </location>
</feature>
<feature type="compositionally biased region" description="Basic residues" evidence="8">
    <location>
        <begin position="227"/>
        <end position="236"/>
    </location>
</feature>
<dbReference type="EC" id="3.1.4.4" evidence="7"/>
<keyword evidence="12" id="KW-1185">Reference proteome</keyword>
<sequence>MSTATTRQKNLMDQHQQRDITSPTINDPQTNIHDRQQQQPLKPVLDLHENADPPRMMPKSASNQALPTKKRGVLNRFESAPQDGWRMIKKWVGSYRQQSKRQQLQSIASIERQAEYNTLGPLLMAMHFSRDEDDKRRIPVFIDNLTVKVSKLETKKKGTVFNIRVQYGTGANKVTWSVYRRYWDFVKLHYRYKKKYNTTSNNRRTAAGEGYIASRQRTKLPKFPSLPRKHFRKQRRRDYERGPMSRQDTSASIDTSEYATNPASLMDEDAVMAMAAPIAEEDESAVVSSSNNHTQQRPSAARMSAPSAAAESTTSMSSQIMDVVKADRNVLQAFESYLNQFITCIGPLGYVNRLCKFLEISALGLALAAKYPTSYHHGKEGFIVFQSRTDRDPKQSRKFLEDGLVCSVPTTGGRRRRKPKWFIVRESYVVCVDDPSECTIYDVFLFDQLLDVHRLAIFGDKSTHHLSKGGRKKLSNALANASHWASGKSTLCLKNMQGVYHFRAKNEQQAKQFETSINLMAENSIWCKENRFKSFAPVRDNTAVTWFVDGRDYFWDVSVALENAKESIYIHDWWLSPELAILLQFLRRPAANNLEWRLDRLLRRKADQGVKVYIVMYKEVAMALPLFSHQAKRHLLSLSPNIFVQRHPSRALDIFNKNSIFFWAHHEKICVVDNEVAFIGGLDQCFGRYDTPGHILVDDLKPELKPTNDHPQVWPGKDYSNPRIIDFHTLDKPFEDNQDRTKLPRMPWHDVSMRIVGPAARDVSRHFVQRWNFLRRKKPTAPKRPTPMLLPVPDDYTNSLTIKDPRICHPHTSEKCKVQILRSVSPWSIGSINDHVEHSIQTAYCESIKQSKYLVYIENQFFVTSTKSGNTVIENNIGEAIYQRVLRAHKEGTKWRAIIIIPLVPGFPANIDETEATTVRLIMQCQYLSIARGPDSILARLHAAGVTNTHEYINFYGLRNWAELNGQYVTEQVYIHAKTMVVDDMTVIIGSANINERSQLGTRDSEIAACIQDDKDLVDSYFGGKKVKVGRYAHSLRMRLMCEHIGLDVDQIDREKYQQKRAKPSKSYMKQRLWADRHLDDDDKNDAINCLPPFIQVNKDLNKNTKEKDQIQQEEKDEPPMSEMERSNTRLSSDSSATSSSNNSDVAEQKKYGKRIKRRLLPRKSSGHHTNKEKAGQAAAAANAMAGSKRLSQEPDRRLEPVQSTETQDSADTTSSSTGGNTSILSPTKSIFNKRKSTKEDYLDFWTSLDPDTDNNGDRKAWEEKRNTGEPKPDARAAKDLPYEPKTNYYSSAKLEPLDTGKKTVGDIYRLLQDPLTDEFQGFWHMLARINTDLFRRSFLVTPDNNVRTWDQYHHFIKMAKMFLGRTNVKHGGTKTTAAAANVTTLPLNEANGGQDTIREIIRHIRGHLVIWPNHFMEDDDGQNEFLFSVDKIAPLEIFD</sequence>
<evidence type="ECO:0000256" key="1">
    <source>
        <dbReference type="ARBA" id="ARBA00000798"/>
    </source>
</evidence>
<feature type="compositionally biased region" description="Low complexity" evidence="8">
    <location>
        <begin position="297"/>
        <end position="312"/>
    </location>
</feature>
<name>A0A0C9M927_9FUNG</name>
<dbReference type="CDD" id="cd09141">
    <property type="entry name" value="PLDc_vPLD1_2_yPLD_like_2"/>
    <property type="match status" value="1"/>
</dbReference>
<dbReference type="InterPro" id="IPR016555">
    <property type="entry name" value="PLipase_D_euk"/>
</dbReference>
<dbReference type="SUPFAM" id="SSF64268">
    <property type="entry name" value="PX domain"/>
    <property type="match status" value="1"/>
</dbReference>
<feature type="compositionally biased region" description="Basic and acidic residues" evidence="8">
    <location>
        <begin position="1100"/>
        <end position="1114"/>
    </location>
</feature>
<feature type="region of interest" description="Disordered" evidence="8">
    <location>
        <begin position="1099"/>
        <end position="1229"/>
    </location>
</feature>
<dbReference type="SMART" id="SM00155">
    <property type="entry name" value="PLDc"/>
    <property type="match status" value="2"/>
</dbReference>
<keyword evidence="4 7" id="KW-0378">Hydrolase</keyword>
<evidence type="ECO:0000256" key="8">
    <source>
        <dbReference type="SAM" id="MobiDB-lite"/>
    </source>
</evidence>
<feature type="compositionally biased region" description="Low complexity" evidence="8">
    <location>
        <begin position="1176"/>
        <end position="1186"/>
    </location>
</feature>
<evidence type="ECO:0000256" key="7">
    <source>
        <dbReference type="PIRNR" id="PIRNR009376"/>
    </source>
</evidence>
<feature type="compositionally biased region" description="Polar residues" evidence="8">
    <location>
        <begin position="246"/>
        <end position="259"/>
    </location>
</feature>
<keyword evidence="5 7" id="KW-0442">Lipid degradation</keyword>
<feature type="compositionally biased region" description="Basic and acidic residues" evidence="8">
    <location>
        <begin position="1256"/>
        <end position="1283"/>
    </location>
</feature>
<dbReference type="InterPro" id="IPR015679">
    <property type="entry name" value="PLipase_D_fam"/>
</dbReference>
<comment type="similarity">
    <text evidence="2 7">Belongs to the phospholipase D family.</text>
</comment>
<dbReference type="InterPro" id="IPR001849">
    <property type="entry name" value="PH_domain"/>
</dbReference>
<feature type="compositionally biased region" description="Polar residues" evidence="8">
    <location>
        <begin position="19"/>
        <end position="31"/>
    </location>
</feature>
<evidence type="ECO:0000256" key="6">
    <source>
        <dbReference type="ARBA" id="ARBA00023098"/>
    </source>
</evidence>
<dbReference type="PANTHER" id="PTHR18896:SF76">
    <property type="entry name" value="PHOSPHOLIPASE"/>
    <property type="match status" value="1"/>
</dbReference>
<dbReference type="CDD" id="cd09138">
    <property type="entry name" value="PLDc_vPLD1_2_yPLD_like_1"/>
    <property type="match status" value="1"/>
</dbReference>
<feature type="region of interest" description="Disordered" evidence="8">
    <location>
        <begin position="1246"/>
        <end position="1283"/>
    </location>
</feature>